<keyword evidence="3" id="KW-1185">Reference proteome</keyword>
<accession>A0A1M4TKV8</accession>
<proteinExistence type="predicted"/>
<evidence type="ECO:0000313" key="3">
    <source>
        <dbReference type="Proteomes" id="UP000184159"/>
    </source>
</evidence>
<keyword evidence="1" id="KW-1133">Transmembrane helix</keyword>
<name>A0A1M4TKV8_VIBGA</name>
<keyword evidence="1" id="KW-0812">Transmembrane</keyword>
<reference evidence="3" key="1">
    <citation type="submission" date="2016-11" db="EMBL/GenBank/DDBJ databases">
        <authorList>
            <person name="Varghese N."/>
            <person name="Submissions S."/>
        </authorList>
    </citation>
    <scope>NUCLEOTIDE SEQUENCE [LARGE SCALE GENOMIC DNA]</scope>
    <source>
        <strain evidence="3">DSM 21264</strain>
    </source>
</reference>
<evidence type="ECO:0000256" key="1">
    <source>
        <dbReference type="SAM" id="Phobius"/>
    </source>
</evidence>
<feature type="transmembrane region" description="Helical" evidence="1">
    <location>
        <begin position="6"/>
        <end position="28"/>
    </location>
</feature>
<dbReference type="AlphaFoldDB" id="A0A1M4TKV8"/>
<gene>
    <name evidence="2" type="ORF">SAMN02745781_00344</name>
</gene>
<dbReference type="EMBL" id="FQUH01000001">
    <property type="protein sequence ID" value="SHE45068.1"/>
    <property type="molecule type" value="Genomic_DNA"/>
</dbReference>
<sequence>MDWITFTSNLIGQILSWPVAVIVVAILFRKPIAERIKDVRRIKTKHFEADFGEQLEKASQTLSDLEAKLPREKKPVKAVQPPPPKSREELQKELIELIPNAAILDSWRNVEWTLNHYFESRGIEPPKSGQTILGHLDYDPNFPPQLVSAYQELRLLRNRAAHAHENVTPAQAKEFEALADRLTYALMQAAELSRGM</sequence>
<evidence type="ECO:0008006" key="4">
    <source>
        <dbReference type="Google" id="ProtNLM"/>
    </source>
</evidence>
<dbReference type="Proteomes" id="UP000184159">
    <property type="component" value="Unassembled WGS sequence"/>
</dbReference>
<dbReference type="RefSeq" id="WP_072954771.1">
    <property type="nucleotide sequence ID" value="NZ_FQUH01000001.1"/>
</dbReference>
<keyword evidence="1" id="KW-0472">Membrane</keyword>
<evidence type="ECO:0000313" key="2">
    <source>
        <dbReference type="EMBL" id="SHE45068.1"/>
    </source>
</evidence>
<organism evidence="2 3">
    <name type="scientific">Vibrio gazogenes DSM 21264 = NBRC 103151</name>
    <dbReference type="NCBI Taxonomy" id="1123492"/>
    <lineage>
        <taxon>Bacteria</taxon>
        <taxon>Pseudomonadati</taxon>
        <taxon>Pseudomonadota</taxon>
        <taxon>Gammaproteobacteria</taxon>
        <taxon>Vibrionales</taxon>
        <taxon>Vibrionaceae</taxon>
        <taxon>Vibrio</taxon>
    </lineage>
</organism>
<protein>
    <recommendedName>
        <fullName evidence="4">DUF4145 domain-containing protein</fullName>
    </recommendedName>
</protein>